<feature type="compositionally biased region" description="Low complexity" evidence="1">
    <location>
        <begin position="1427"/>
        <end position="1440"/>
    </location>
</feature>
<dbReference type="EMBL" id="RWJN01000013">
    <property type="protein sequence ID" value="TCD70854.1"/>
    <property type="molecule type" value="Genomic_DNA"/>
</dbReference>
<accession>A0A4R0S2W6</accession>
<comment type="caution">
    <text evidence="2">The sequence shown here is derived from an EMBL/GenBank/DDBJ whole genome shotgun (WGS) entry which is preliminary data.</text>
</comment>
<feature type="region of interest" description="Disordered" evidence="1">
    <location>
        <begin position="1127"/>
        <end position="1523"/>
    </location>
</feature>
<evidence type="ECO:0008006" key="4">
    <source>
        <dbReference type="Google" id="ProtNLM"/>
    </source>
</evidence>
<dbReference type="STRING" id="92696.A0A4R0S2W6"/>
<evidence type="ECO:0000313" key="3">
    <source>
        <dbReference type="Proteomes" id="UP000292702"/>
    </source>
</evidence>
<sequence>MDSSAGSLPTPPGTSHRTEKENRISHFTRVVWSDHNEIHTLTTTPSRGKPLKASGLRQPPSKSILKKAQALLSPVDENVRETTPEPSDPLVDLTYLESCVKSIIASDTMLRDLVEAYNTLATRIRSCVLGNTDADASWPLFQPIRQNREAFVDALVRDLGRALEDPSENSKKETEPEEDCAMVIAEEARLESFKGLPSPKESPKKKRKGMSAERIKHARDLSTTSQAVLRLLSAAFTMPAIYQLFSEQQLRFILTHVLAIPLADSLPTPNARKTCALAIYLIQTIRLPDEVIEPAKDRIAYALRRGIEGELGKEGKKGSISDGLKAIHDLSTTYPAIFVSAFTDLLPSIFACLLGPTCSIRSQACSALGGIALASATLPPSAVHTRLSAYVTSFVTEVPPGTPSKKGNPMDDAPIVRTLRMLLKCNDPVLAAQGPVWALCVLANFVLLLRTTVFCHQKVTQIFTALFNCGSRHPKSSVRALACLVWRSVTWAYFQPPHLRLSTGDEDEEMRDASDDDDLLQEEHERNWKLVASLIDMGAGVSSVAALLSTDSEENLRRALTLLKKMSNAGGQNCKDALDTACQLVSQSDEKEWEPMKLLPTALFSTHPGLLTAEYNTLAQTVRPIINTTPDIQDVRSLTEEELSQPWVILGIINVWRQGLRALKLFWGCTDLPEEILDIWTRLLQVNVKTLTEAENEAEFRRYVDGVTDVLINVLNDEDLDFVSESDETASNDLPTIPADGRASSGSWLKYALKLHVVEQLWLIAAETIPRDMLTEATEKLLTFLAAQETRLVFDVRQADLSHAAWAHLCANVALTCEATELAAFFGGRHCPTEKKRSWEWQPEVRGLIWMQFAKCWSGKQVNWESGVMLLAAPFGASLAWEMTNEQIDEWVVFLKFTMDKALDYGIDSISVLDQVAVAILDDNSPTNTSATRIVDCLLEQLDITDARQVPSGLFEFVNDTLISSYPPVERSVVTSMWVLRALTRIIGDCPVEFVENILELLQDGLGTWISDEYSSLSLKDYDFTVLSLYQTLLVSMRALPLSLATLEALSTAVHAGLVGRMDKRESAKEAFSEYWQATYADKPDFAELLPEKIAICLDIMNNRSEASSLIRLLDDGCSEISASEVEEQLLPESEDEDEVSEPSTPKARALELPPGHLLQTSSSALVGSSENPIEILSTPKSSPRSSPPHRPHKTPQIFDLTSDSPPSSPLRAAGSSSGPVTPTKKSPEQRRLTASGRSLPNKENVSPLPRFASIAERIASMSPGSTSTLGKRRAPDGEEDADVTKRHKKSSSLPSIFEDEGASMEMLQDGNVPSTPRRALPPRMRKVAMVTTPAHARTMPSMKLRTRKSILPNAAGSPPNLRKRSSDESMRSGDSGEQERPTIPLRRTRSATRASGKPLAIASDPAGASRKRRREFADSTAHTPSKRSVASGSSSPSSSVIEPMFANSDDSIMLATPSGKRSPVKDLSSDDDPHIGQVTPHRLVSPAMRRVQSASSDPPSDDSVMAASPTRDHVARRRSAGKAMIEKLTPLVLRKHRRAQSESFTSFSPL</sequence>
<evidence type="ECO:0000313" key="2">
    <source>
        <dbReference type="EMBL" id="TCD70854.1"/>
    </source>
</evidence>
<proteinExistence type="predicted"/>
<keyword evidence="3" id="KW-1185">Reference proteome</keyword>
<feature type="region of interest" description="Disordered" evidence="1">
    <location>
        <begin position="40"/>
        <end position="60"/>
    </location>
</feature>
<gene>
    <name evidence="2" type="ORF">EIP91_001162</name>
</gene>
<feature type="compositionally biased region" description="Basic and acidic residues" evidence="1">
    <location>
        <begin position="1464"/>
        <end position="1475"/>
    </location>
</feature>
<feature type="compositionally biased region" description="Low complexity" evidence="1">
    <location>
        <begin position="1494"/>
        <end position="1510"/>
    </location>
</feature>
<dbReference type="SUPFAM" id="SSF48371">
    <property type="entry name" value="ARM repeat"/>
    <property type="match status" value="1"/>
</dbReference>
<dbReference type="InterPro" id="IPR016024">
    <property type="entry name" value="ARM-type_fold"/>
</dbReference>
<feature type="region of interest" description="Disordered" evidence="1">
    <location>
        <begin position="194"/>
        <end position="215"/>
    </location>
</feature>
<reference evidence="2 3" key="1">
    <citation type="submission" date="2018-11" db="EMBL/GenBank/DDBJ databases">
        <title>Genome assembly of Steccherinum ochraceum LE-BIN_3174, the white-rot fungus of the Steccherinaceae family (The Residual Polyporoid clade, Polyporales, Basidiomycota).</title>
        <authorList>
            <person name="Fedorova T.V."/>
            <person name="Glazunova O.A."/>
            <person name="Landesman E.O."/>
            <person name="Moiseenko K.V."/>
            <person name="Psurtseva N.V."/>
            <person name="Savinova O.S."/>
            <person name="Shakhova N.V."/>
            <person name="Tyazhelova T.V."/>
            <person name="Vasina D.V."/>
        </authorList>
    </citation>
    <scope>NUCLEOTIDE SEQUENCE [LARGE SCALE GENOMIC DNA]</scope>
    <source>
        <strain evidence="2 3">LE-BIN_3174</strain>
    </source>
</reference>
<feature type="compositionally biased region" description="Polar residues" evidence="1">
    <location>
        <begin position="1159"/>
        <end position="1172"/>
    </location>
</feature>
<feature type="region of interest" description="Disordered" evidence="1">
    <location>
        <begin position="1"/>
        <end position="23"/>
    </location>
</feature>
<feature type="compositionally biased region" description="Acidic residues" evidence="1">
    <location>
        <begin position="1127"/>
        <end position="1141"/>
    </location>
</feature>
<protein>
    <recommendedName>
        <fullName evidence="4">Telomere-associated protein Rif1 N-terminal domain-containing protein</fullName>
    </recommendedName>
</protein>
<evidence type="ECO:0000256" key="1">
    <source>
        <dbReference type="SAM" id="MobiDB-lite"/>
    </source>
</evidence>
<dbReference type="Proteomes" id="UP000292702">
    <property type="component" value="Unassembled WGS sequence"/>
</dbReference>
<organism evidence="2 3">
    <name type="scientific">Steccherinum ochraceum</name>
    <dbReference type="NCBI Taxonomy" id="92696"/>
    <lineage>
        <taxon>Eukaryota</taxon>
        <taxon>Fungi</taxon>
        <taxon>Dikarya</taxon>
        <taxon>Basidiomycota</taxon>
        <taxon>Agaricomycotina</taxon>
        <taxon>Agaricomycetes</taxon>
        <taxon>Polyporales</taxon>
        <taxon>Steccherinaceae</taxon>
        <taxon>Steccherinum</taxon>
    </lineage>
</organism>
<dbReference type="Gene3D" id="1.25.10.10">
    <property type="entry name" value="Leucine-rich Repeat Variant"/>
    <property type="match status" value="1"/>
</dbReference>
<dbReference type="OrthoDB" id="2591260at2759"/>
<feature type="compositionally biased region" description="Polar residues" evidence="1">
    <location>
        <begin position="1236"/>
        <end position="1245"/>
    </location>
</feature>
<feature type="compositionally biased region" description="Polar residues" evidence="1">
    <location>
        <begin position="1215"/>
        <end position="1225"/>
    </location>
</feature>
<dbReference type="InterPro" id="IPR011989">
    <property type="entry name" value="ARM-like"/>
</dbReference>
<name>A0A4R0S2W6_9APHY</name>